<evidence type="ECO:0000256" key="1">
    <source>
        <dbReference type="ARBA" id="ARBA00004651"/>
    </source>
</evidence>
<keyword evidence="3" id="KW-0813">Transport</keyword>
<dbReference type="Proteomes" id="UP001239215">
    <property type="component" value="Unassembled WGS sequence"/>
</dbReference>
<evidence type="ECO:0000256" key="4">
    <source>
        <dbReference type="ARBA" id="ARBA00022475"/>
    </source>
</evidence>
<evidence type="ECO:0000256" key="6">
    <source>
        <dbReference type="ARBA" id="ARBA00022989"/>
    </source>
</evidence>
<feature type="transmembrane region" description="Helical" evidence="8">
    <location>
        <begin position="242"/>
        <end position="260"/>
    </location>
</feature>
<name>A0AAJ1U6A2_9ACTN</name>
<protein>
    <recommendedName>
        <fullName evidence="8">Probable membrane transporter protein</fullName>
    </recommendedName>
</protein>
<evidence type="ECO:0000256" key="7">
    <source>
        <dbReference type="ARBA" id="ARBA00023136"/>
    </source>
</evidence>
<sequence>MSGFDPSWVEMVAILAAGGVAGAINTVVGSGTLVTFPTLLAFGVPPIVANASNTIGLVPGSLSGAWGYRRELAGQRARILRFASASALGGILGAVLLFALPDGAFSAIVPALIVLGLVLVVTGPRISAAIARRREARGLGERPEHGPWWLWPVVALCGVYGGYFGAAQGIIMMAFLGIGLDETLQRLNAMKNLLVALVNGIAGVLFAVFVDVDWLVVLLVGVGAVVGAQVGARYGRRLPDGVLRGIIVVVGVVALGVFLAG</sequence>
<comment type="caution">
    <text evidence="9">The sequence shown here is derived from an EMBL/GenBank/DDBJ whole genome shotgun (WGS) entry which is preliminary data.</text>
</comment>
<feature type="transmembrane region" description="Helical" evidence="8">
    <location>
        <begin position="12"/>
        <end position="35"/>
    </location>
</feature>
<comment type="similarity">
    <text evidence="2 8">Belongs to the 4-toluene sulfonate uptake permease (TSUP) (TC 2.A.102) family.</text>
</comment>
<keyword evidence="7 8" id="KW-0472">Membrane</keyword>
<feature type="transmembrane region" description="Helical" evidence="8">
    <location>
        <begin position="200"/>
        <end position="230"/>
    </location>
</feature>
<proteinExistence type="inferred from homology"/>
<feature type="transmembrane region" description="Helical" evidence="8">
    <location>
        <begin position="148"/>
        <end position="180"/>
    </location>
</feature>
<feature type="transmembrane region" description="Helical" evidence="8">
    <location>
        <begin position="107"/>
        <end position="127"/>
    </location>
</feature>
<feature type="transmembrane region" description="Helical" evidence="8">
    <location>
        <begin position="80"/>
        <end position="101"/>
    </location>
</feature>
<evidence type="ECO:0000256" key="3">
    <source>
        <dbReference type="ARBA" id="ARBA00022448"/>
    </source>
</evidence>
<dbReference type="PANTHER" id="PTHR30269">
    <property type="entry name" value="TRANSMEMBRANE PROTEIN YFCA"/>
    <property type="match status" value="1"/>
</dbReference>
<keyword evidence="4 8" id="KW-1003">Cell membrane</keyword>
<organism evidence="9 10">
    <name type="scientific">Nocardioides zeae</name>
    <dbReference type="NCBI Taxonomy" id="1457234"/>
    <lineage>
        <taxon>Bacteria</taxon>
        <taxon>Bacillati</taxon>
        <taxon>Actinomycetota</taxon>
        <taxon>Actinomycetes</taxon>
        <taxon>Propionibacteriales</taxon>
        <taxon>Nocardioidaceae</taxon>
        <taxon>Nocardioides</taxon>
    </lineage>
</organism>
<dbReference type="GO" id="GO:0005886">
    <property type="term" value="C:plasma membrane"/>
    <property type="evidence" value="ECO:0007669"/>
    <property type="project" value="UniProtKB-SubCell"/>
</dbReference>
<dbReference type="InterPro" id="IPR002781">
    <property type="entry name" value="TM_pro_TauE-like"/>
</dbReference>
<dbReference type="EMBL" id="JAUTAN010000001">
    <property type="protein sequence ID" value="MDQ1104052.1"/>
    <property type="molecule type" value="Genomic_DNA"/>
</dbReference>
<keyword evidence="5 8" id="KW-0812">Transmembrane</keyword>
<evidence type="ECO:0000256" key="2">
    <source>
        <dbReference type="ARBA" id="ARBA00009142"/>
    </source>
</evidence>
<dbReference type="InterPro" id="IPR052017">
    <property type="entry name" value="TSUP"/>
</dbReference>
<evidence type="ECO:0000256" key="5">
    <source>
        <dbReference type="ARBA" id="ARBA00022692"/>
    </source>
</evidence>
<gene>
    <name evidence="9" type="ORF">QE405_001336</name>
</gene>
<dbReference type="PANTHER" id="PTHR30269:SF0">
    <property type="entry name" value="MEMBRANE TRANSPORTER PROTEIN YFCA-RELATED"/>
    <property type="match status" value="1"/>
</dbReference>
<feature type="transmembrane region" description="Helical" evidence="8">
    <location>
        <begin position="47"/>
        <end position="68"/>
    </location>
</feature>
<evidence type="ECO:0000256" key="8">
    <source>
        <dbReference type="RuleBase" id="RU363041"/>
    </source>
</evidence>
<reference evidence="9" key="1">
    <citation type="submission" date="2023-07" db="EMBL/GenBank/DDBJ databases">
        <title>Functional and genomic diversity of the sorghum phyllosphere microbiome.</title>
        <authorList>
            <person name="Shade A."/>
        </authorList>
    </citation>
    <scope>NUCLEOTIDE SEQUENCE</scope>
    <source>
        <strain evidence="9">SORGH_AS_1067</strain>
    </source>
</reference>
<evidence type="ECO:0000313" key="9">
    <source>
        <dbReference type="EMBL" id="MDQ1104052.1"/>
    </source>
</evidence>
<evidence type="ECO:0000313" key="10">
    <source>
        <dbReference type="Proteomes" id="UP001239215"/>
    </source>
</evidence>
<dbReference type="Pfam" id="PF01925">
    <property type="entry name" value="TauE"/>
    <property type="match status" value="1"/>
</dbReference>
<accession>A0AAJ1U6A2</accession>
<keyword evidence="6 8" id="KW-1133">Transmembrane helix</keyword>
<comment type="subcellular location">
    <subcellularLocation>
        <location evidence="1 8">Cell membrane</location>
        <topology evidence="1 8">Multi-pass membrane protein</topology>
    </subcellularLocation>
</comment>
<dbReference type="AlphaFoldDB" id="A0AAJ1U6A2"/>